<dbReference type="AlphaFoldDB" id="A0A0L0F2Z4"/>
<feature type="non-terminal residue" evidence="1">
    <location>
        <position position="1"/>
    </location>
</feature>
<reference evidence="1 2" key="1">
    <citation type="submission" date="2011-02" db="EMBL/GenBank/DDBJ databases">
        <title>The Genome Sequence of Sphaeroforma arctica JP610.</title>
        <authorList>
            <consortium name="The Broad Institute Genome Sequencing Platform"/>
            <person name="Russ C."/>
            <person name="Cuomo C."/>
            <person name="Young S.K."/>
            <person name="Zeng Q."/>
            <person name="Gargeya S."/>
            <person name="Alvarado L."/>
            <person name="Berlin A."/>
            <person name="Chapman S.B."/>
            <person name="Chen Z."/>
            <person name="Freedman E."/>
            <person name="Gellesch M."/>
            <person name="Goldberg J."/>
            <person name="Griggs A."/>
            <person name="Gujja S."/>
            <person name="Heilman E."/>
            <person name="Heiman D."/>
            <person name="Howarth C."/>
            <person name="Mehta T."/>
            <person name="Neiman D."/>
            <person name="Pearson M."/>
            <person name="Roberts A."/>
            <person name="Saif S."/>
            <person name="Shea T."/>
            <person name="Shenoy N."/>
            <person name="Sisk P."/>
            <person name="Stolte C."/>
            <person name="Sykes S."/>
            <person name="White J."/>
            <person name="Yandava C."/>
            <person name="Burger G."/>
            <person name="Gray M.W."/>
            <person name="Holland P.W.H."/>
            <person name="King N."/>
            <person name="Lang F.B.F."/>
            <person name="Roger A.J."/>
            <person name="Ruiz-Trillo I."/>
            <person name="Haas B."/>
            <person name="Nusbaum C."/>
            <person name="Birren B."/>
        </authorList>
    </citation>
    <scope>NUCLEOTIDE SEQUENCE [LARGE SCALE GENOMIC DNA]</scope>
    <source>
        <strain evidence="1 2">JP610</strain>
    </source>
</reference>
<accession>A0A0L0F2Z4</accession>
<organism evidence="1 2">
    <name type="scientific">Sphaeroforma arctica JP610</name>
    <dbReference type="NCBI Taxonomy" id="667725"/>
    <lineage>
        <taxon>Eukaryota</taxon>
        <taxon>Ichthyosporea</taxon>
        <taxon>Ichthyophonida</taxon>
        <taxon>Sphaeroforma</taxon>
    </lineage>
</organism>
<gene>
    <name evidence="1" type="ORF">SARC_16395</name>
</gene>
<keyword evidence="2" id="KW-1185">Reference proteome</keyword>
<name>A0A0L0F2Z4_9EUKA</name>
<evidence type="ECO:0000313" key="2">
    <source>
        <dbReference type="Proteomes" id="UP000054560"/>
    </source>
</evidence>
<dbReference type="EMBL" id="KQ249582">
    <property type="protein sequence ID" value="KNC71070.1"/>
    <property type="molecule type" value="Genomic_DNA"/>
</dbReference>
<proteinExistence type="predicted"/>
<dbReference type="GeneID" id="25916899"/>
<evidence type="ECO:0000313" key="1">
    <source>
        <dbReference type="EMBL" id="KNC71070.1"/>
    </source>
</evidence>
<feature type="non-terminal residue" evidence="1">
    <location>
        <position position="63"/>
    </location>
</feature>
<sequence length="63" mass="7193">NYQTTNSSGAHHINIIGQYRLRNASIRAMVALFHETIFDHAAVTPHSYLFNWLSNVLGHDDQK</sequence>
<protein>
    <submittedName>
        <fullName evidence="1">Uncharacterized protein</fullName>
    </submittedName>
</protein>
<dbReference type="RefSeq" id="XP_014144972.1">
    <property type="nucleotide sequence ID" value="XM_014289497.1"/>
</dbReference>
<dbReference type="Proteomes" id="UP000054560">
    <property type="component" value="Unassembled WGS sequence"/>
</dbReference>